<dbReference type="NCBIfam" id="TIGR04057">
    <property type="entry name" value="SusC_RagA_signa"/>
    <property type="match status" value="1"/>
</dbReference>
<evidence type="ECO:0000313" key="10">
    <source>
        <dbReference type="EMBL" id="MVT41353.1"/>
    </source>
</evidence>
<keyword evidence="5 7" id="KW-0472">Membrane</keyword>
<dbReference type="GO" id="GO:0009279">
    <property type="term" value="C:cell outer membrane"/>
    <property type="evidence" value="ECO:0007669"/>
    <property type="project" value="UniProtKB-SubCell"/>
</dbReference>
<dbReference type="RefSeq" id="WP_157299982.1">
    <property type="nucleotide sequence ID" value="NZ_BAAAZB010000025.1"/>
</dbReference>
<name>A0A6N8J8B9_9BACT</name>
<dbReference type="InterPro" id="IPR012910">
    <property type="entry name" value="Plug_dom"/>
</dbReference>
<evidence type="ECO:0000256" key="3">
    <source>
        <dbReference type="ARBA" id="ARBA00022452"/>
    </source>
</evidence>
<reference evidence="10 11" key="1">
    <citation type="submission" date="2019-12" db="EMBL/GenBank/DDBJ databases">
        <title>The draft genomic sequence of strain Chitinophaga oryziterrae JCM 16595.</title>
        <authorList>
            <person name="Zhang X."/>
        </authorList>
    </citation>
    <scope>NUCLEOTIDE SEQUENCE [LARGE SCALE GENOMIC DNA]</scope>
    <source>
        <strain evidence="10 11">JCM 16595</strain>
    </source>
</reference>
<dbReference type="SUPFAM" id="SSF56935">
    <property type="entry name" value="Porins"/>
    <property type="match status" value="1"/>
</dbReference>
<keyword evidence="8" id="KW-0732">Signal</keyword>
<dbReference type="PROSITE" id="PS52016">
    <property type="entry name" value="TONB_DEPENDENT_REC_3"/>
    <property type="match status" value="1"/>
</dbReference>
<dbReference type="InterPro" id="IPR039426">
    <property type="entry name" value="TonB-dep_rcpt-like"/>
</dbReference>
<evidence type="ECO:0000256" key="1">
    <source>
        <dbReference type="ARBA" id="ARBA00004571"/>
    </source>
</evidence>
<evidence type="ECO:0000256" key="5">
    <source>
        <dbReference type="ARBA" id="ARBA00023136"/>
    </source>
</evidence>
<proteinExistence type="inferred from homology"/>
<organism evidence="10 11">
    <name type="scientific">Chitinophaga oryziterrae</name>
    <dbReference type="NCBI Taxonomy" id="1031224"/>
    <lineage>
        <taxon>Bacteria</taxon>
        <taxon>Pseudomonadati</taxon>
        <taxon>Bacteroidota</taxon>
        <taxon>Chitinophagia</taxon>
        <taxon>Chitinophagales</taxon>
        <taxon>Chitinophagaceae</taxon>
        <taxon>Chitinophaga</taxon>
    </lineage>
</organism>
<dbReference type="Pfam" id="PF13715">
    <property type="entry name" value="CarbopepD_reg_2"/>
    <property type="match status" value="1"/>
</dbReference>
<keyword evidence="11" id="KW-1185">Reference proteome</keyword>
<dbReference type="Proteomes" id="UP000468388">
    <property type="component" value="Unassembled WGS sequence"/>
</dbReference>
<dbReference type="Pfam" id="PF07715">
    <property type="entry name" value="Plug"/>
    <property type="match status" value="1"/>
</dbReference>
<gene>
    <name evidence="10" type="ORF">GO495_12225</name>
</gene>
<evidence type="ECO:0000256" key="4">
    <source>
        <dbReference type="ARBA" id="ARBA00022692"/>
    </source>
</evidence>
<dbReference type="AlphaFoldDB" id="A0A6N8J8B9"/>
<keyword evidence="2 7" id="KW-0813">Transport</keyword>
<dbReference type="OrthoDB" id="9768177at2"/>
<dbReference type="InterPro" id="IPR037066">
    <property type="entry name" value="Plug_dom_sf"/>
</dbReference>
<dbReference type="SUPFAM" id="SSF49464">
    <property type="entry name" value="Carboxypeptidase regulatory domain-like"/>
    <property type="match status" value="1"/>
</dbReference>
<feature type="chain" id="PRO_5027058963" evidence="8">
    <location>
        <begin position="24"/>
        <end position="1210"/>
    </location>
</feature>
<dbReference type="InterPro" id="IPR023996">
    <property type="entry name" value="TonB-dep_OMP_SusC/RagA"/>
</dbReference>
<feature type="signal peptide" evidence="8">
    <location>
        <begin position="1"/>
        <end position="23"/>
    </location>
</feature>
<evidence type="ECO:0000256" key="7">
    <source>
        <dbReference type="PROSITE-ProRule" id="PRU01360"/>
    </source>
</evidence>
<keyword evidence="6 7" id="KW-0998">Cell outer membrane</keyword>
<keyword evidence="4 7" id="KW-0812">Transmembrane</keyword>
<dbReference type="NCBIfam" id="TIGR04056">
    <property type="entry name" value="OMP_RagA_SusC"/>
    <property type="match status" value="1"/>
</dbReference>
<sequence>MINLKRIAAFCCLLLCSSLQMFAAVIDQNQPTQTLKDALNIASKQFNVSFIYEDELVSNKRVNTTVDGSFKKVEDYLSAVLKPFNLHFKKLGATQYAIYGKQPAKSKDSNTNHVIPAEAAPPEEAASGKLPAASTPSYNLTDTTPQIRMVMGIVTDESLAPVSAATVMVPGTRNMVITNSRGEFEIKIPVTTKTLQISCVAYESQQIAINRVVYYQVALKDKTGYLKPVEVVSTGYANLPKERATGSFGVVTSKELEKIPTANVIQRLEGLVPGLQMKITSGDNSFVYDNVTPASSSNTRTIGANDYNLNIRGISTIRSERTPLVVVDGFPTELDMKTFNPNDIAQITFLRDAAAASIWGARAANGVIVIETKKGRTRMPVVNVSVGFSTQDKPDIGYLKLMNSSQELAYEKELVDKGIALASIYNQYTSGVKSYASDGIDLAFQLKSGRISQAEYDAKVAQMSAVNNYGQITKYLMQRATSQSYNLSVSGGSEVHTYFLSGSYSKEMPSTKGSSGERMTLTANQEFKIIRKITLSASLKASFFNYTANGIGMGALMSGGRTFMPYNDIHNRFYYTTGKHYADSLQSLGYQNWGYSYLDELTMSDNSTHDNNYTGTLNLNIPIYKGLAFTAAYAMERSYYSSRYYYGDSTFTNRNLYNTGTTISGGNLVTGVPKGGIFSLNNSSSNNYSARGQLTYNGKIGKIHELNALAGMETRQTMISQNLSTLWGYNLATGLSQTPAYGVFYSTYNYSVGSLYGAPSQTDKVKRFLSYYGNAAYTLMGRYTLSGSVRYDDYNNFGLDRKYRAKPFWSSGVSWNISREQFMQPVSWVNNLTLRVTYGINGNINQEVMPFTNISVGSSDWQTGLPYASITSVANPALRWEKTGVFNAGVDYSLLNGRIGGSIDVYTKRGKDLISSFDVNPTYTGINSSMLSLNGATLSNNGIDLGLNGAIIDNKSYGWNMGLNFSYNSNKITDNRFKATTSFFSSLSGGLIKNYPVDAIWAYKFAGLDSTGLTQVYDQDGKKLKANQPVTNIGAIKYAGRSTAPYYGSFTNTFRYHQLSLFILTTYSFGSVFMKPTVASYPSTRRFDYNLNADIAQRWQKPGDEATTNVPGVSGTYAALSTFRYAYSDLNVQPGDYIRLREISLSYDMPKSIAGKILAKNVRVNGTVRNLGLIWKKNKVGIDPDFLPNLSIAMHMPPTVQYNLMVNVTF</sequence>
<keyword evidence="3 7" id="KW-1134">Transmembrane beta strand</keyword>
<dbReference type="Gene3D" id="3.55.50.30">
    <property type="match status" value="1"/>
</dbReference>
<feature type="domain" description="TonB-dependent receptor plug" evidence="9">
    <location>
        <begin position="241"/>
        <end position="367"/>
    </location>
</feature>
<dbReference type="InterPro" id="IPR008969">
    <property type="entry name" value="CarboxyPept-like_regulatory"/>
</dbReference>
<evidence type="ECO:0000313" key="11">
    <source>
        <dbReference type="Proteomes" id="UP000468388"/>
    </source>
</evidence>
<evidence type="ECO:0000256" key="8">
    <source>
        <dbReference type="SAM" id="SignalP"/>
    </source>
</evidence>
<comment type="similarity">
    <text evidence="7">Belongs to the TonB-dependent receptor family.</text>
</comment>
<dbReference type="Gene3D" id="2.40.170.20">
    <property type="entry name" value="TonB-dependent receptor, beta-barrel domain"/>
    <property type="match status" value="1"/>
</dbReference>
<protein>
    <submittedName>
        <fullName evidence="10">SusC/RagA family TonB-linked outer membrane protein</fullName>
    </submittedName>
</protein>
<dbReference type="InterPro" id="IPR023997">
    <property type="entry name" value="TonB-dep_OMP_SusC/RagA_CS"/>
</dbReference>
<accession>A0A6N8J8B9</accession>
<comment type="caution">
    <text evidence="10">The sequence shown here is derived from an EMBL/GenBank/DDBJ whole genome shotgun (WGS) entry which is preliminary data.</text>
</comment>
<comment type="subcellular location">
    <subcellularLocation>
        <location evidence="1 7">Cell outer membrane</location>
        <topology evidence="1 7">Multi-pass membrane protein</topology>
    </subcellularLocation>
</comment>
<evidence type="ECO:0000256" key="6">
    <source>
        <dbReference type="ARBA" id="ARBA00023237"/>
    </source>
</evidence>
<dbReference type="Gene3D" id="2.170.130.10">
    <property type="entry name" value="TonB-dependent receptor, plug domain"/>
    <property type="match status" value="1"/>
</dbReference>
<evidence type="ECO:0000256" key="2">
    <source>
        <dbReference type="ARBA" id="ARBA00022448"/>
    </source>
</evidence>
<evidence type="ECO:0000259" key="9">
    <source>
        <dbReference type="Pfam" id="PF07715"/>
    </source>
</evidence>
<dbReference type="Gene3D" id="2.60.40.1120">
    <property type="entry name" value="Carboxypeptidase-like, regulatory domain"/>
    <property type="match status" value="1"/>
</dbReference>
<dbReference type="EMBL" id="WRXO01000003">
    <property type="protein sequence ID" value="MVT41353.1"/>
    <property type="molecule type" value="Genomic_DNA"/>
</dbReference>
<dbReference type="InterPro" id="IPR036942">
    <property type="entry name" value="Beta-barrel_TonB_sf"/>
</dbReference>